<comment type="caution">
    <text evidence="4">The sequence shown here is derived from an EMBL/GenBank/DDBJ whole genome shotgun (WGS) entry which is preliminary data.</text>
</comment>
<feature type="region of interest" description="Disordered" evidence="2">
    <location>
        <begin position="1617"/>
        <end position="1653"/>
    </location>
</feature>
<dbReference type="InterPro" id="IPR051235">
    <property type="entry name" value="CEP152/SHC-Transforming"/>
</dbReference>
<sequence>MYEISGRVSEDGSDDVYLGGDGYKASSHYQQTNAYHFPENLRPYTNGHQQEFSNQHNKIANLVDAKKEHLKFGTLEGTTKQPVEPYKVIYKPYENNIQQPGPVSPDAARRNEVFEEMQQEFLGTGENSSENMQILQLQIINKAKERKLEELNKQLEDRAQQIRYLSHQLAIVKDEKDGMCLSLQESQKNYQNGKEIEIQLEGQIKALKTQIQTLTASEEQLIKKAKIAEVAMESMQQQLLELRRSDTLQRAREQHEAVVAALKQKYEEQVISLQQKLDASHVALQEQTELCCHLKEHVKQLERTLEESKLEKNEMISRLSRSLEESQNQCANLLQTGWVKETNQLRMQLQQAQSAHLISSEMNKALQEELKEQKEEIILYESAAKHDVFLSNPHEGLNEMSDSYVDLGIKKISKKTRLHSPAENKEADRGLSKDEIILELKDEMERLLRSNKSKRNRVSELQNDLEDCQRTIDELKQQLAKTNVDEHKGKNTQRSSDTLQSDTSEEILRLKKENEILLQETESHNARVQELIESQEKLKNANQELCSQMRQMVQDSDRDKQEALDRCEKTYQQHYEDVKKKLCEEFTERHMKEKEKLIQVYEENISQLKTDIDELSKEVIAVKECYIAVCREKDELETTLKAAFEQEQQVREDKLKKQLLYEKEESLSKLRTELEEAHHNTMQLARNQWQKEKTEMKKHTENEVAKAKAFSEKKMKEIKEQAIREIEKEWQNRLDQALEGAKTSVMELKDNGIQTEPLSIKDDTLRQLIAEAVEEETLLFQEALKEKEKALREHEARHHESIANQVESALTKAHTRWLQELTELEEFKAHLKAAKEKWEEESEISTAKQVSLAVSAAEEKWKKEVESSDKLRVRSKDLEEKIHSLKRELDLKKDEIPAIIKAELAKARTQWNKEKQEEILRIQDQNEKDYHSFLQDHRNKINEVLAKAKEDFAKQKKELLDHKETELKIYLGQKQQEWAVQETKRFQNEIRQYEDRVLVQVELLLDDMHKDLVKFAGDARAWPAKWTVPAPVHTNVQFKEKLIFCLQKAYKATICAILEKNKQTRNEKHEDLDYNFKDLAESCMQNEGETGDKARPFIYDVGQQVELQRMLKNQPSLQETDVDTDSTCKKRNLLSQEGICWDHCQQLERKEKECQDLKKKLDKACRHLQLAVREQNSKLEQEKTVEALTEENSVLKNQLDDLKSAHAPPRSLSEGYVSKPCNSCDGKALEDLRSQYIKAVGKIKRDMLRYIRESKERAAEIIKAEVFRERQETARKMRKYYLICLQQLLNDDGKHEGAEKKIICAAGKIATMAKILETPVRNSPQNKTTHLVLSQNSKLLSEVEEPKRNYMHQSRPTPVEHQTHDESVGNKKSNPLTQRRIPCSLRQQLENESRSIPVSQTWVDGKTFKQLDNPSVIADGESRSHDLPHAATFQNPPLCVSKVKFQGIKLTSSTDGDSDSGAACEKFNNLNERSVVKEFSCPQSANHWKATSEKAHVFEIQETPVKDEGCSSDWSLVSETFQVDSKDASLYPIQKSHSRTPLESCQQFSMANLFSHAKEDTSVFCQQAGGHKDKSLVAKRHNVNYKEGHQTVKHSEMPYPNLEDLSSDPQLSGTVLCSTEGKNYNPLRSRKQMRDVTAFQQDSGFDSPKINFD</sequence>
<evidence type="ECO:0000256" key="1">
    <source>
        <dbReference type="SAM" id="Coils"/>
    </source>
</evidence>
<dbReference type="PANTHER" id="PTHR10337:SF6">
    <property type="entry name" value="CENTROSOMAL PROTEIN OF 152 KDA"/>
    <property type="match status" value="1"/>
</dbReference>
<dbReference type="InterPro" id="IPR057659">
    <property type="entry name" value="CEP152_CC"/>
</dbReference>
<evidence type="ECO:0000259" key="3">
    <source>
        <dbReference type="Pfam" id="PF25770"/>
    </source>
</evidence>
<dbReference type="PANTHER" id="PTHR10337">
    <property type="entry name" value="SHC TRANSFORMING PROTEIN"/>
    <property type="match status" value="1"/>
</dbReference>
<feature type="coiled-coil region" evidence="1">
    <location>
        <begin position="773"/>
        <end position="841"/>
    </location>
</feature>
<gene>
    <name evidence="4" type="ORF">JD844_014453</name>
</gene>
<evidence type="ECO:0000313" key="5">
    <source>
        <dbReference type="Proteomes" id="UP000826234"/>
    </source>
</evidence>
<reference evidence="4 5" key="1">
    <citation type="journal article" date="2022" name="Gigascience">
        <title>A chromosome-level genome assembly and annotation of the desert horned lizard, Phrynosoma platyrhinos, provides insight into chromosomal rearrangements among reptiles.</title>
        <authorList>
            <person name="Koochekian N."/>
            <person name="Ascanio A."/>
            <person name="Farleigh K."/>
            <person name="Card D.C."/>
            <person name="Schield D.R."/>
            <person name="Castoe T.A."/>
            <person name="Jezkova T."/>
        </authorList>
    </citation>
    <scope>NUCLEOTIDE SEQUENCE [LARGE SCALE GENOMIC DNA]</scope>
    <source>
        <strain evidence="4">NK-2021</strain>
    </source>
</reference>
<feature type="domain" description="CEP152 CEP63 binding coiled coil" evidence="3">
    <location>
        <begin position="1229"/>
        <end position="1279"/>
    </location>
</feature>
<feature type="coiled-coil region" evidence="1">
    <location>
        <begin position="584"/>
        <end position="687"/>
    </location>
</feature>
<feature type="region of interest" description="Disordered" evidence="2">
    <location>
        <begin position="1346"/>
        <end position="1376"/>
    </location>
</feature>
<evidence type="ECO:0000313" key="4">
    <source>
        <dbReference type="EMBL" id="KAH0619972.1"/>
    </source>
</evidence>
<feature type="compositionally biased region" description="Polar residues" evidence="2">
    <location>
        <begin position="492"/>
        <end position="502"/>
    </location>
</feature>
<feature type="coiled-coil region" evidence="1">
    <location>
        <begin position="294"/>
        <end position="383"/>
    </location>
</feature>
<organism evidence="4 5">
    <name type="scientific">Phrynosoma platyrhinos</name>
    <name type="common">Desert horned lizard</name>
    <dbReference type="NCBI Taxonomy" id="52577"/>
    <lineage>
        <taxon>Eukaryota</taxon>
        <taxon>Metazoa</taxon>
        <taxon>Chordata</taxon>
        <taxon>Craniata</taxon>
        <taxon>Vertebrata</taxon>
        <taxon>Euteleostomi</taxon>
        <taxon>Lepidosauria</taxon>
        <taxon>Squamata</taxon>
        <taxon>Bifurcata</taxon>
        <taxon>Unidentata</taxon>
        <taxon>Episquamata</taxon>
        <taxon>Toxicofera</taxon>
        <taxon>Iguania</taxon>
        <taxon>Phrynosomatidae</taxon>
        <taxon>Phrynosomatinae</taxon>
        <taxon>Phrynosoma</taxon>
    </lineage>
</organism>
<dbReference type="Proteomes" id="UP000826234">
    <property type="component" value="Unassembled WGS sequence"/>
</dbReference>
<keyword evidence="5" id="KW-1185">Reference proteome</keyword>
<dbReference type="Pfam" id="PF25770">
    <property type="entry name" value="CC_CEP63-bind_CEP152"/>
    <property type="match status" value="1"/>
</dbReference>
<feature type="coiled-coil region" evidence="1">
    <location>
        <begin position="204"/>
        <end position="268"/>
    </location>
</feature>
<feature type="coiled-coil region" evidence="1">
    <location>
        <begin position="518"/>
        <end position="555"/>
    </location>
</feature>
<protein>
    <recommendedName>
        <fullName evidence="3">CEP152 CEP63 binding coiled coil domain-containing protein</fullName>
    </recommendedName>
</protein>
<name>A0ABQ7SRJ8_PHRPL</name>
<proteinExistence type="predicted"/>
<feature type="region of interest" description="Disordered" evidence="2">
    <location>
        <begin position="481"/>
        <end position="505"/>
    </location>
</feature>
<feature type="coiled-coil region" evidence="1">
    <location>
        <begin position="938"/>
        <end position="965"/>
    </location>
</feature>
<evidence type="ECO:0000256" key="2">
    <source>
        <dbReference type="SAM" id="MobiDB-lite"/>
    </source>
</evidence>
<keyword evidence="1" id="KW-0175">Coiled coil</keyword>
<accession>A0ABQ7SRJ8</accession>
<feature type="coiled-coil region" evidence="1">
    <location>
        <begin position="134"/>
        <end position="168"/>
    </location>
</feature>
<feature type="coiled-coil region" evidence="1">
    <location>
        <begin position="1144"/>
        <end position="1205"/>
    </location>
</feature>
<feature type="coiled-coil region" evidence="1">
    <location>
        <begin position="868"/>
        <end position="895"/>
    </location>
</feature>
<dbReference type="EMBL" id="JAIPUX010003439">
    <property type="protein sequence ID" value="KAH0619972.1"/>
    <property type="molecule type" value="Genomic_DNA"/>
</dbReference>